<feature type="region of interest" description="Disordered" evidence="1">
    <location>
        <begin position="466"/>
        <end position="485"/>
    </location>
</feature>
<evidence type="ECO:0000313" key="4">
    <source>
        <dbReference type="Proteomes" id="UP001189429"/>
    </source>
</evidence>
<feature type="transmembrane region" description="Helical" evidence="2">
    <location>
        <begin position="1239"/>
        <end position="1265"/>
    </location>
</feature>
<keyword evidence="2" id="KW-1133">Transmembrane helix</keyword>
<accession>A0ABN9W2V1</accession>
<feature type="non-terminal residue" evidence="3">
    <location>
        <position position="1320"/>
    </location>
</feature>
<sequence>MPAEAAAAGVQLLDSRGVGKVPTFTGEREDFEVWIFPFESCCGLLVWTAGLELARYAEEPLAVEQIGEQGDGFEAMRRLQREYRPRLNEVRGQMLQQIRTPLRWKDREGKERFAEVLIAWGELISRCERATGEDVAHNMKTSTIMARASDDVKTMLRSAQRDARSDIAQMRTCIFEAVIGQSGVMAKLPTAGRGSNDMGVDAISKGKGKQGGKNKRQLGTKPNHAARDCYWRDKDSSTFTGKCDYCRKTGGKKADCRKRLADEKAKGNAAIEQESADPKTVAKMECADFECEICDDEQLYCAVMKAEGGDAECCGMDLDGTILIALGAASDCRVGPTAFGEGCQQVADVGPRLLGAQRQWIKMGAVATVPMAVDYDDGQTKLLKADFGLGDTVSMPILSLLEVMDKVAEFWPSAKTGVCMCPGGDLAKGTPLARKNDTLGFNAKTFKTTMEEKEFAASVRANEQQEEFAQSLGASGSGGPGSRTRLRELGQPIYGREGELWTGLSDAERRVTPRRARMKELERRREESVQGWPSIAPRGVAGPAAPTEITLDFCYLQANGDWAEIGGEEPPAAGIVAAALVVADRGTLMFNAASIPTKAVTGYAVARESGFIEGMHLAAADINTDGEPTFLNLVEEARKKLSKSIELGGKRGQLKDGQSVGAIEAPIRWFQAKARTCKFDLGKRCGMKIAADAPIWCWLTRCVSWATSTYVPRADGGASHQAAFGVTYNGEILPLAETALFKVSTSHARQIAATSLERQGESSFVEGIWIGNHKESDDHLFLAPAGWHRTRTCRGLGPVLRADAKLMKAVKALPWEARGAEPCELLPEMQRPLPVLAFAAAEQKGHQQDLEGKLRQPPDLRHVDAISLDDPIDYIILDNVGAASHVATSGLGPAVELKGERGALEMLAHYGVHRDIPRSESGEFQDDQGALGAADARRSRLVDFASIREESHGTFIADCVKAYYQADQAEKVCVGSQPECLAISVEMGRSTGIVWALDRKLSGQRVAGAGWVDKAAKTFQGEGFERCECQPQFYHSKEKEILIEVHMDGLHGEGPIGNLGGIIERLREVFDLKDLIFVVGLEKAKPAKVPGLTEEGPTWSPDLDDVEKAKFRADVATCKETRSAMTCGVAKLDGVRCAAFATRQGVRTNVADLDTKAHPVARFECLRGLAGIVGCSEMGKHKELEACSVATSRSWARRGLLATLLAQGAAESATASTCEVESYKTRATDLVAAAIQVALYAYTGHAMTLIMVVVFLGGIACGCCCRKMMEPPEVKYTDKPMKTCEKGSSGPIASGKAKVKDTNQPIMLDKMSQAPCAYEW</sequence>
<evidence type="ECO:0000313" key="3">
    <source>
        <dbReference type="EMBL" id="CAK0880369.1"/>
    </source>
</evidence>
<proteinExistence type="predicted"/>
<organism evidence="3 4">
    <name type="scientific">Prorocentrum cordatum</name>
    <dbReference type="NCBI Taxonomy" id="2364126"/>
    <lineage>
        <taxon>Eukaryota</taxon>
        <taxon>Sar</taxon>
        <taxon>Alveolata</taxon>
        <taxon>Dinophyceae</taxon>
        <taxon>Prorocentrales</taxon>
        <taxon>Prorocentraceae</taxon>
        <taxon>Prorocentrum</taxon>
    </lineage>
</organism>
<keyword evidence="2" id="KW-0812">Transmembrane</keyword>
<reference evidence="3" key="1">
    <citation type="submission" date="2023-10" db="EMBL/GenBank/DDBJ databases">
        <authorList>
            <person name="Chen Y."/>
            <person name="Shah S."/>
            <person name="Dougan E. K."/>
            <person name="Thang M."/>
            <person name="Chan C."/>
        </authorList>
    </citation>
    <scope>NUCLEOTIDE SEQUENCE [LARGE SCALE GENOMIC DNA]</scope>
</reference>
<name>A0ABN9W2V1_9DINO</name>
<protein>
    <submittedName>
        <fullName evidence="3">Uncharacterized protein</fullName>
    </submittedName>
</protein>
<dbReference type="Proteomes" id="UP001189429">
    <property type="component" value="Unassembled WGS sequence"/>
</dbReference>
<dbReference type="EMBL" id="CAUYUJ010018061">
    <property type="protein sequence ID" value="CAK0880369.1"/>
    <property type="molecule type" value="Genomic_DNA"/>
</dbReference>
<comment type="caution">
    <text evidence="3">The sequence shown here is derived from an EMBL/GenBank/DDBJ whole genome shotgun (WGS) entry which is preliminary data.</text>
</comment>
<keyword evidence="4" id="KW-1185">Reference proteome</keyword>
<evidence type="ECO:0000256" key="2">
    <source>
        <dbReference type="SAM" id="Phobius"/>
    </source>
</evidence>
<evidence type="ECO:0000256" key="1">
    <source>
        <dbReference type="SAM" id="MobiDB-lite"/>
    </source>
</evidence>
<gene>
    <name evidence="3" type="ORF">PCOR1329_LOCUS63526</name>
</gene>
<keyword evidence="2" id="KW-0472">Membrane</keyword>